<dbReference type="EMBL" id="VSSQ01080263">
    <property type="protein sequence ID" value="MPN29520.1"/>
    <property type="molecule type" value="Genomic_DNA"/>
</dbReference>
<reference evidence="1" key="1">
    <citation type="submission" date="2019-08" db="EMBL/GenBank/DDBJ databases">
        <authorList>
            <person name="Kucharzyk K."/>
            <person name="Murdoch R.W."/>
            <person name="Higgins S."/>
            <person name="Loffler F."/>
        </authorList>
    </citation>
    <scope>NUCLEOTIDE SEQUENCE</scope>
</reference>
<accession>A0A645GTA3</accession>
<proteinExistence type="predicted"/>
<sequence>MGIFKKIFRITDHENKKESQVFYSEGNSLVVYFRCKKCGEKFAAYLRKGYDLITNYDDSQASYFIDKEFIGSKCFEKINLSAEFDERYKIIKLNLTGADILTRQEYEKDD</sequence>
<protein>
    <submittedName>
        <fullName evidence="1">Uncharacterized protein</fullName>
    </submittedName>
</protein>
<gene>
    <name evidence="1" type="ORF">SDC9_176973</name>
</gene>
<name>A0A645GTA3_9ZZZZ</name>
<comment type="caution">
    <text evidence="1">The sequence shown here is derived from an EMBL/GenBank/DDBJ whole genome shotgun (WGS) entry which is preliminary data.</text>
</comment>
<evidence type="ECO:0000313" key="1">
    <source>
        <dbReference type="EMBL" id="MPN29520.1"/>
    </source>
</evidence>
<dbReference type="AlphaFoldDB" id="A0A645GTA3"/>
<organism evidence="1">
    <name type="scientific">bioreactor metagenome</name>
    <dbReference type="NCBI Taxonomy" id="1076179"/>
    <lineage>
        <taxon>unclassified sequences</taxon>
        <taxon>metagenomes</taxon>
        <taxon>ecological metagenomes</taxon>
    </lineage>
</organism>